<keyword evidence="3" id="KW-1185">Reference proteome</keyword>
<dbReference type="Pfam" id="PF00550">
    <property type="entry name" value="PP-binding"/>
    <property type="match status" value="1"/>
</dbReference>
<protein>
    <submittedName>
        <fullName evidence="2">Acyl carrier protein</fullName>
    </submittedName>
</protein>
<feature type="domain" description="Carrier" evidence="1">
    <location>
        <begin position="1"/>
        <end position="83"/>
    </location>
</feature>
<organism evidence="2 3">
    <name type="scientific">Kitasatospora nipponensis</name>
    <dbReference type="NCBI Taxonomy" id="258049"/>
    <lineage>
        <taxon>Bacteria</taxon>
        <taxon>Bacillati</taxon>
        <taxon>Actinomycetota</taxon>
        <taxon>Actinomycetes</taxon>
        <taxon>Kitasatosporales</taxon>
        <taxon>Streptomycetaceae</taxon>
        <taxon>Kitasatospora</taxon>
    </lineage>
</organism>
<dbReference type="PROSITE" id="PS50075">
    <property type="entry name" value="CARRIER"/>
    <property type="match status" value="1"/>
</dbReference>
<proteinExistence type="predicted"/>
<evidence type="ECO:0000259" key="1">
    <source>
        <dbReference type="PROSITE" id="PS50075"/>
    </source>
</evidence>
<comment type="caution">
    <text evidence="2">The sequence shown here is derived from an EMBL/GenBank/DDBJ whole genome shotgun (WGS) entry which is preliminary data.</text>
</comment>
<reference evidence="3" key="1">
    <citation type="journal article" date="2019" name="Int. J. Syst. Evol. Microbiol.">
        <title>The Global Catalogue of Microorganisms (GCM) 10K type strain sequencing project: providing services to taxonomists for standard genome sequencing and annotation.</title>
        <authorList>
            <consortium name="The Broad Institute Genomics Platform"/>
            <consortium name="The Broad Institute Genome Sequencing Center for Infectious Disease"/>
            <person name="Wu L."/>
            <person name="Ma J."/>
        </authorList>
    </citation>
    <scope>NUCLEOTIDE SEQUENCE [LARGE SCALE GENOMIC DNA]</scope>
    <source>
        <strain evidence="3">JCM 13004</strain>
    </source>
</reference>
<dbReference type="InterPro" id="IPR036736">
    <property type="entry name" value="ACP-like_sf"/>
</dbReference>
<evidence type="ECO:0000313" key="3">
    <source>
        <dbReference type="Proteomes" id="UP001500037"/>
    </source>
</evidence>
<dbReference type="Proteomes" id="UP001500037">
    <property type="component" value="Unassembled WGS sequence"/>
</dbReference>
<evidence type="ECO:0000313" key="2">
    <source>
        <dbReference type="EMBL" id="GAA1234934.1"/>
    </source>
</evidence>
<name>A0ABP4GRB2_9ACTN</name>
<gene>
    <name evidence="2" type="ORF">GCM10009665_26400</name>
</gene>
<dbReference type="SUPFAM" id="SSF47336">
    <property type="entry name" value="ACP-like"/>
    <property type="match status" value="1"/>
</dbReference>
<dbReference type="RefSeq" id="WP_344441638.1">
    <property type="nucleotide sequence ID" value="NZ_BAAALF010000036.1"/>
</dbReference>
<dbReference type="Gene3D" id="1.10.1200.10">
    <property type="entry name" value="ACP-like"/>
    <property type="match status" value="1"/>
</dbReference>
<sequence length="94" mass="10169">MNGTNVAQTIKGLLSSELMVEVPVGRMDADDSLRDVYGLDSLGFVELRVLCEENFGITVSEDDFSPENFGTLGTVVSLVERLLKEQENTAQSAG</sequence>
<accession>A0ABP4GRB2</accession>
<dbReference type="InterPro" id="IPR009081">
    <property type="entry name" value="PP-bd_ACP"/>
</dbReference>
<dbReference type="EMBL" id="BAAALF010000036">
    <property type="protein sequence ID" value="GAA1234934.1"/>
    <property type="molecule type" value="Genomic_DNA"/>
</dbReference>